<dbReference type="AlphaFoldDB" id="A0A2G8I7R9"/>
<dbReference type="Proteomes" id="UP000230046">
    <property type="component" value="Unassembled WGS sequence"/>
</dbReference>
<protein>
    <submittedName>
        <fullName evidence="1">Uncharacterized protein</fullName>
    </submittedName>
</protein>
<evidence type="ECO:0000313" key="1">
    <source>
        <dbReference type="EMBL" id="PIK19545.1"/>
    </source>
</evidence>
<evidence type="ECO:0000313" key="2">
    <source>
        <dbReference type="Proteomes" id="UP000230046"/>
    </source>
</evidence>
<reference evidence="1 2" key="1">
    <citation type="submission" date="2017-11" db="EMBL/GenBank/DDBJ databases">
        <title>Genome sequencing of Prevotella intermedia KCOM 1653.</title>
        <authorList>
            <person name="Kook J.-K."/>
            <person name="Park S.-N."/>
            <person name="Lim Y.K."/>
        </authorList>
    </citation>
    <scope>NUCLEOTIDE SEQUENCE [LARGE SCALE GENOMIC DNA]</scope>
    <source>
        <strain evidence="1 2">KCOM 1653</strain>
    </source>
</reference>
<proteinExistence type="predicted"/>
<sequence>MDVGIESLNLGDIKGDNIFNSKHIQDHYPLFNLINSKEKLCPNCWCQNLCECCPRSFFYDSEAKRYSLSPNSDKCKYQREYIEKILIAIVKLRQNKAKWQEYVNEINKKQKIYEY</sequence>
<dbReference type="EMBL" id="PEKN01000002">
    <property type="protein sequence ID" value="PIK19545.1"/>
    <property type="molecule type" value="Genomic_DNA"/>
</dbReference>
<name>A0A2G8I7R9_PREIN</name>
<accession>A0A2G8I7R9</accession>
<organism evidence="1 2">
    <name type="scientific">Prevotella intermedia</name>
    <dbReference type="NCBI Taxonomy" id="28131"/>
    <lineage>
        <taxon>Bacteria</taxon>
        <taxon>Pseudomonadati</taxon>
        <taxon>Bacteroidota</taxon>
        <taxon>Bacteroidia</taxon>
        <taxon>Bacteroidales</taxon>
        <taxon>Prevotellaceae</taxon>
        <taxon>Prevotella</taxon>
    </lineage>
</organism>
<comment type="caution">
    <text evidence="1">The sequence shown here is derived from an EMBL/GenBank/DDBJ whole genome shotgun (WGS) entry which is preliminary data.</text>
</comment>
<gene>
    <name evidence="1" type="ORF">CTI18_11600</name>
</gene>